<name>A0AAD3SAF0_NEPGR</name>
<evidence type="ECO:0000259" key="4">
    <source>
        <dbReference type="SMART" id="SM01010"/>
    </source>
</evidence>
<dbReference type="EMBL" id="BSYO01000007">
    <property type="protein sequence ID" value="GMH07097.1"/>
    <property type="molecule type" value="Genomic_DNA"/>
</dbReference>
<reference evidence="5" key="1">
    <citation type="submission" date="2023-05" db="EMBL/GenBank/DDBJ databases">
        <title>Nepenthes gracilis genome sequencing.</title>
        <authorList>
            <person name="Fukushima K."/>
        </authorList>
    </citation>
    <scope>NUCLEOTIDE SEQUENCE</scope>
    <source>
        <strain evidence="5">SING2019-196</strain>
    </source>
</reference>
<dbReference type="Gene3D" id="6.20.250.60">
    <property type="match status" value="1"/>
</dbReference>
<feature type="region of interest" description="Disordered" evidence="2">
    <location>
        <begin position="42"/>
        <end position="79"/>
    </location>
</feature>
<feature type="domain" description="Association with the SNF1 complex (ASC)" evidence="4">
    <location>
        <begin position="44"/>
        <end position="133"/>
    </location>
</feature>
<dbReference type="InterPro" id="IPR043554">
    <property type="entry name" value="KINB"/>
</dbReference>
<evidence type="ECO:0000256" key="3">
    <source>
        <dbReference type="SAM" id="SignalP"/>
    </source>
</evidence>
<dbReference type="AlphaFoldDB" id="A0AAD3SAF0"/>
<comment type="similarity">
    <text evidence="1">Belongs to the 5'-AMP-activated protein kinase beta subunit family.</text>
</comment>
<dbReference type="GO" id="GO:0005737">
    <property type="term" value="C:cytoplasm"/>
    <property type="evidence" value="ECO:0007669"/>
    <property type="project" value="UniProtKB-ARBA"/>
</dbReference>
<keyword evidence="6" id="KW-1185">Reference proteome</keyword>
<comment type="caution">
    <text evidence="5">The sequence shown here is derived from an EMBL/GenBank/DDBJ whole genome shotgun (WGS) entry which is preliminary data.</text>
</comment>
<dbReference type="Proteomes" id="UP001279734">
    <property type="component" value="Unassembled WGS sequence"/>
</dbReference>
<feature type="chain" id="PRO_5042045060" description="Association with the SNF1 complex (ASC) domain-containing protein" evidence="3">
    <location>
        <begin position="20"/>
        <end position="140"/>
    </location>
</feature>
<dbReference type="InterPro" id="IPR037256">
    <property type="entry name" value="ASC_dom_sf"/>
</dbReference>
<dbReference type="PANTHER" id="PTHR46316:SF5">
    <property type="entry name" value="SNF1-RELATED PROTEIN KINASE REGULATORY SUBUNIT BETA-3"/>
    <property type="match status" value="1"/>
</dbReference>
<gene>
    <name evidence="5" type="ORF">Nepgr_008937</name>
</gene>
<dbReference type="PANTHER" id="PTHR46316">
    <property type="entry name" value="SNF1-RELATED PROTEIN KINASE REGULATORY SUBUNIT BETA-1"/>
    <property type="match status" value="1"/>
</dbReference>
<sequence>MSLCFCGAISVDLVQLTSSFFFPNMNNPNGDDPEEAAVFAFESPKSPDSTYSNVYPGGKDESREPPLVPPHLQQTSLSYPTSKDTLGTLPLLQNVILNHLYTENREAPQSILALGFTHRFRSKFVTVVLYKPASKRGSNA</sequence>
<evidence type="ECO:0000313" key="5">
    <source>
        <dbReference type="EMBL" id="GMH07097.1"/>
    </source>
</evidence>
<dbReference type="Pfam" id="PF04739">
    <property type="entry name" value="AMPKBI"/>
    <property type="match status" value="1"/>
</dbReference>
<dbReference type="InterPro" id="IPR006828">
    <property type="entry name" value="ASC_dom"/>
</dbReference>
<evidence type="ECO:0000256" key="1">
    <source>
        <dbReference type="ARBA" id="ARBA00010926"/>
    </source>
</evidence>
<evidence type="ECO:0000313" key="6">
    <source>
        <dbReference type="Proteomes" id="UP001279734"/>
    </source>
</evidence>
<protein>
    <recommendedName>
        <fullName evidence="4">Association with the SNF1 complex (ASC) domain-containing protein</fullName>
    </recommendedName>
</protein>
<proteinExistence type="inferred from homology"/>
<accession>A0AAD3SAF0</accession>
<feature type="signal peptide" evidence="3">
    <location>
        <begin position="1"/>
        <end position="19"/>
    </location>
</feature>
<dbReference type="SMART" id="SM01010">
    <property type="entry name" value="AMPKBI"/>
    <property type="match status" value="1"/>
</dbReference>
<evidence type="ECO:0000256" key="2">
    <source>
        <dbReference type="SAM" id="MobiDB-lite"/>
    </source>
</evidence>
<dbReference type="SUPFAM" id="SSF160219">
    <property type="entry name" value="AMPKBI-like"/>
    <property type="match status" value="1"/>
</dbReference>
<keyword evidence="3" id="KW-0732">Signal</keyword>
<organism evidence="5 6">
    <name type="scientific">Nepenthes gracilis</name>
    <name type="common">Slender pitcher plant</name>
    <dbReference type="NCBI Taxonomy" id="150966"/>
    <lineage>
        <taxon>Eukaryota</taxon>
        <taxon>Viridiplantae</taxon>
        <taxon>Streptophyta</taxon>
        <taxon>Embryophyta</taxon>
        <taxon>Tracheophyta</taxon>
        <taxon>Spermatophyta</taxon>
        <taxon>Magnoliopsida</taxon>
        <taxon>eudicotyledons</taxon>
        <taxon>Gunneridae</taxon>
        <taxon>Pentapetalae</taxon>
        <taxon>Caryophyllales</taxon>
        <taxon>Nepenthaceae</taxon>
        <taxon>Nepenthes</taxon>
    </lineage>
</organism>